<evidence type="ECO:0000313" key="1">
    <source>
        <dbReference type="EMBL" id="KAG2556322.1"/>
    </source>
</evidence>
<proteinExistence type="predicted"/>
<accession>A0A8T0P822</accession>
<gene>
    <name evidence="1" type="ORF">PVAP13_8NG071001</name>
</gene>
<comment type="caution">
    <text evidence="1">The sequence shown here is derived from an EMBL/GenBank/DDBJ whole genome shotgun (WGS) entry which is preliminary data.</text>
</comment>
<keyword evidence="2" id="KW-1185">Reference proteome</keyword>
<dbReference type="AlphaFoldDB" id="A0A8T0P822"/>
<protein>
    <submittedName>
        <fullName evidence="1">Uncharacterized protein</fullName>
    </submittedName>
</protein>
<sequence length="91" mass="10631">MPKMDLSSEIQDSKYRVNHKHILTWPEQVAALPKKERQTSKITRYVCMAFSKLTRYNKLNHSGTGASRSIACFVDPCYIPRVLIYRITQDR</sequence>
<evidence type="ECO:0000313" key="2">
    <source>
        <dbReference type="Proteomes" id="UP000823388"/>
    </source>
</evidence>
<reference evidence="1" key="1">
    <citation type="submission" date="2020-05" db="EMBL/GenBank/DDBJ databases">
        <title>WGS assembly of Panicum virgatum.</title>
        <authorList>
            <person name="Lovell J.T."/>
            <person name="Jenkins J."/>
            <person name="Shu S."/>
            <person name="Juenger T.E."/>
            <person name="Schmutz J."/>
        </authorList>
    </citation>
    <scope>NUCLEOTIDE SEQUENCE</scope>
    <source>
        <strain evidence="1">AP13</strain>
    </source>
</reference>
<name>A0A8T0P822_PANVG</name>
<organism evidence="1 2">
    <name type="scientific">Panicum virgatum</name>
    <name type="common">Blackwell switchgrass</name>
    <dbReference type="NCBI Taxonomy" id="38727"/>
    <lineage>
        <taxon>Eukaryota</taxon>
        <taxon>Viridiplantae</taxon>
        <taxon>Streptophyta</taxon>
        <taxon>Embryophyta</taxon>
        <taxon>Tracheophyta</taxon>
        <taxon>Spermatophyta</taxon>
        <taxon>Magnoliopsida</taxon>
        <taxon>Liliopsida</taxon>
        <taxon>Poales</taxon>
        <taxon>Poaceae</taxon>
        <taxon>PACMAD clade</taxon>
        <taxon>Panicoideae</taxon>
        <taxon>Panicodae</taxon>
        <taxon>Paniceae</taxon>
        <taxon>Panicinae</taxon>
        <taxon>Panicum</taxon>
        <taxon>Panicum sect. Hiantes</taxon>
    </lineage>
</organism>
<dbReference type="EMBL" id="CM029052">
    <property type="protein sequence ID" value="KAG2556322.1"/>
    <property type="molecule type" value="Genomic_DNA"/>
</dbReference>
<dbReference type="Proteomes" id="UP000823388">
    <property type="component" value="Chromosome 8N"/>
</dbReference>